<dbReference type="Pfam" id="PF11876">
    <property type="entry name" value="TsiV"/>
    <property type="match status" value="1"/>
</dbReference>
<accession>A0ABX9QNR5</accession>
<evidence type="ECO:0000313" key="2">
    <source>
        <dbReference type="Proteomes" id="UP000278907"/>
    </source>
</evidence>
<protein>
    <submittedName>
        <fullName evidence="1">DUF3396 domain-containing protein</fullName>
    </submittedName>
</protein>
<keyword evidence="2" id="KW-1185">Reference proteome</keyword>
<proteinExistence type="predicted"/>
<organism evidence="1 2">
    <name type="scientific">Corallococcus praedator</name>
    <dbReference type="NCBI Taxonomy" id="2316724"/>
    <lineage>
        <taxon>Bacteria</taxon>
        <taxon>Pseudomonadati</taxon>
        <taxon>Myxococcota</taxon>
        <taxon>Myxococcia</taxon>
        <taxon>Myxococcales</taxon>
        <taxon>Cystobacterineae</taxon>
        <taxon>Myxococcaceae</taxon>
        <taxon>Corallococcus</taxon>
    </lineage>
</organism>
<evidence type="ECO:0000313" key="1">
    <source>
        <dbReference type="EMBL" id="RKI14910.1"/>
    </source>
</evidence>
<name>A0ABX9QNR5_9BACT</name>
<reference evidence="1 2" key="1">
    <citation type="submission" date="2018-09" db="EMBL/GenBank/DDBJ databases">
        <authorList>
            <person name="Livingstone P.G."/>
            <person name="Whitworth D.E."/>
        </authorList>
    </citation>
    <scope>NUCLEOTIDE SEQUENCE [LARGE SCALE GENOMIC DNA]</scope>
    <source>
        <strain evidence="1 2">CA031B</strain>
    </source>
</reference>
<dbReference type="EMBL" id="RAWI01000023">
    <property type="protein sequence ID" value="RKI14910.1"/>
    <property type="molecule type" value="Genomic_DNA"/>
</dbReference>
<comment type="caution">
    <text evidence="1">The sequence shown here is derived from an EMBL/GenBank/DDBJ whole genome shotgun (WGS) entry which is preliminary data.</text>
</comment>
<sequence>MTTDDDFTEEKQLAVRDGQGRVVVQVGLLATLYFENAHRPETRDAVLTCVERLQACFGQHLRWVVHPKSGKMYPHGSSRVPSLRAVMAQRGGNQAWEYSTHGGEQPEAASHFRIEAFGPPDWEKALGHLSFMLPLTWFADHPGSLPALMLELCNHLHPIHGYGGPGLAESPDVGVESDFQPAVYAMARRFPGLEVDSPLSHARYLGDGIKGVNWLTIVGERFLPRVGGIPGLVATLGDEISLREYDGGVLIQAGSRPRMGDANDGRIPEPYLRVAQALRPLRVESVGSLHFAGGNRFTPETSDEWLRRFDGP</sequence>
<dbReference type="Proteomes" id="UP000278907">
    <property type="component" value="Unassembled WGS sequence"/>
</dbReference>
<gene>
    <name evidence="1" type="ORF">D7Y13_05165</name>
</gene>
<dbReference type="InterPro" id="IPR021815">
    <property type="entry name" value="TsiV"/>
</dbReference>